<gene>
    <name evidence="1" type="ORF">P4826_16500</name>
</gene>
<dbReference type="RefSeq" id="WP_317701448.1">
    <property type="nucleotide sequence ID" value="NZ_CP136921.1"/>
</dbReference>
<sequence length="196" mass="20883">MNGPRLWLVRHARPLVAPGLCYGRLDMAADASASRSAATALAHALPAKVAGVWHSPLQRCELLALELRALRPDLASNPEPRIAETDFGAWEGQAWSAIARAEIDAWATNLAGHAPGGGESLAAMLQRVALALRDAAARAHDQGADMVWISHAGVARCVQWLQQHGPGRAPQAHEWPLQAPDFGAWVSVALPTQGWA</sequence>
<protein>
    <submittedName>
        <fullName evidence="1">Histidine phosphatase family protein</fullName>
    </submittedName>
</protein>
<reference evidence="1 2" key="1">
    <citation type="submission" date="2023-03" db="EMBL/GenBank/DDBJ databases">
        <title>Diaphorobacter basophil sp. nov., isolated from a sewage-treatment plant.</title>
        <authorList>
            <person name="Yang K."/>
        </authorList>
    </citation>
    <scope>NUCLEOTIDE SEQUENCE [LARGE SCALE GENOMIC DNA]</scope>
    <source>
        <strain evidence="1 2">Y-1</strain>
    </source>
</reference>
<dbReference type="Gene3D" id="3.40.50.1240">
    <property type="entry name" value="Phosphoglycerate mutase-like"/>
    <property type="match status" value="1"/>
</dbReference>
<name>A0ABZ0J164_9BURK</name>
<accession>A0ABZ0J164</accession>
<dbReference type="Pfam" id="PF00300">
    <property type="entry name" value="His_Phos_1"/>
    <property type="match status" value="1"/>
</dbReference>
<dbReference type="InterPro" id="IPR029033">
    <property type="entry name" value="His_PPase_superfam"/>
</dbReference>
<dbReference type="EMBL" id="CP136921">
    <property type="protein sequence ID" value="WOO31979.1"/>
    <property type="molecule type" value="Genomic_DNA"/>
</dbReference>
<dbReference type="SMART" id="SM00855">
    <property type="entry name" value="PGAM"/>
    <property type="match status" value="1"/>
</dbReference>
<dbReference type="Proteomes" id="UP001303211">
    <property type="component" value="Chromosome"/>
</dbReference>
<organism evidence="1 2">
    <name type="scientific">Diaphorobacter limosus</name>
    <dbReference type="NCBI Taxonomy" id="3036128"/>
    <lineage>
        <taxon>Bacteria</taxon>
        <taxon>Pseudomonadati</taxon>
        <taxon>Pseudomonadota</taxon>
        <taxon>Betaproteobacteria</taxon>
        <taxon>Burkholderiales</taxon>
        <taxon>Comamonadaceae</taxon>
        <taxon>Diaphorobacter</taxon>
    </lineage>
</organism>
<proteinExistence type="predicted"/>
<dbReference type="SUPFAM" id="SSF53254">
    <property type="entry name" value="Phosphoglycerate mutase-like"/>
    <property type="match status" value="1"/>
</dbReference>
<evidence type="ECO:0000313" key="1">
    <source>
        <dbReference type="EMBL" id="WOO31979.1"/>
    </source>
</evidence>
<dbReference type="InterPro" id="IPR013078">
    <property type="entry name" value="His_Pase_superF_clade-1"/>
</dbReference>
<evidence type="ECO:0000313" key="2">
    <source>
        <dbReference type="Proteomes" id="UP001303211"/>
    </source>
</evidence>
<keyword evidence="2" id="KW-1185">Reference proteome</keyword>